<evidence type="ECO:0000256" key="1">
    <source>
        <dbReference type="SAM" id="Phobius"/>
    </source>
</evidence>
<keyword evidence="4" id="KW-1185">Reference proteome</keyword>
<evidence type="ECO:0000313" key="4">
    <source>
        <dbReference type="Proteomes" id="UP001499959"/>
    </source>
</evidence>
<comment type="caution">
    <text evidence="3">The sequence shown here is derived from an EMBL/GenBank/DDBJ whole genome shotgun (WGS) entry which is preliminary data.</text>
</comment>
<protein>
    <submittedName>
        <fullName evidence="3">YqaA family protein</fullName>
    </submittedName>
</protein>
<dbReference type="Pfam" id="PF09335">
    <property type="entry name" value="VTT_dom"/>
    <property type="match status" value="1"/>
</dbReference>
<keyword evidence="1" id="KW-1133">Transmembrane helix</keyword>
<evidence type="ECO:0000259" key="2">
    <source>
        <dbReference type="Pfam" id="PF09335"/>
    </source>
</evidence>
<dbReference type="PANTHER" id="PTHR42709:SF4">
    <property type="entry name" value="INNER MEMBRANE PROTEIN YQAA"/>
    <property type="match status" value="1"/>
</dbReference>
<proteinExistence type="predicted"/>
<keyword evidence="1" id="KW-0812">Transmembrane</keyword>
<accession>A0ABP9BKN0</accession>
<keyword evidence="1" id="KW-0472">Membrane</keyword>
<evidence type="ECO:0000313" key="3">
    <source>
        <dbReference type="EMBL" id="GAA4796796.1"/>
    </source>
</evidence>
<dbReference type="EMBL" id="BAABJE010000011">
    <property type="protein sequence ID" value="GAA4796796.1"/>
    <property type="molecule type" value="Genomic_DNA"/>
</dbReference>
<dbReference type="Proteomes" id="UP001499959">
    <property type="component" value="Unassembled WGS sequence"/>
</dbReference>
<gene>
    <name evidence="3" type="ORF">GCM10023307_23360</name>
</gene>
<dbReference type="InterPro" id="IPR032816">
    <property type="entry name" value="VTT_dom"/>
</dbReference>
<dbReference type="PANTHER" id="PTHR42709">
    <property type="entry name" value="ALKALINE PHOSPHATASE LIKE PROTEIN"/>
    <property type="match status" value="1"/>
</dbReference>
<sequence length="148" mass="16296">MSDIIAYITLFAVAFGAATILPLQSEAMLAGLLLADYTPALLVLVASAGNVLGSVINWLIGRQIERFKHRRWFPANDAQLRRAQSWYQRHGKWSLLLSWIPIIGDPLTIIAGVMREPLPIFVILVTAAKVGRYIVLATIVLGAEVHPL</sequence>
<feature type="domain" description="VTT" evidence="2">
    <location>
        <begin position="28"/>
        <end position="139"/>
    </location>
</feature>
<organism evidence="3 4">
    <name type="scientific">Lysobacter hankyongensis</name>
    <dbReference type="NCBI Taxonomy" id="1176535"/>
    <lineage>
        <taxon>Bacteria</taxon>
        <taxon>Pseudomonadati</taxon>
        <taxon>Pseudomonadota</taxon>
        <taxon>Gammaproteobacteria</taxon>
        <taxon>Lysobacterales</taxon>
        <taxon>Lysobacteraceae</taxon>
        <taxon>Lysobacter</taxon>
    </lineage>
</organism>
<name>A0ABP9BKN0_9GAMM</name>
<feature type="transmembrane region" description="Helical" evidence="1">
    <location>
        <begin position="120"/>
        <end position="143"/>
    </location>
</feature>
<reference evidence="4" key="1">
    <citation type="journal article" date="2019" name="Int. J. Syst. Evol. Microbiol.">
        <title>The Global Catalogue of Microorganisms (GCM) 10K type strain sequencing project: providing services to taxonomists for standard genome sequencing and annotation.</title>
        <authorList>
            <consortium name="The Broad Institute Genomics Platform"/>
            <consortium name="The Broad Institute Genome Sequencing Center for Infectious Disease"/>
            <person name="Wu L."/>
            <person name="Ma J."/>
        </authorList>
    </citation>
    <scope>NUCLEOTIDE SEQUENCE [LARGE SCALE GENOMIC DNA]</scope>
    <source>
        <strain evidence="4">JCM 18204</strain>
    </source>
</reference>
<feature type="transmembrane region" description="Helical" evidence="1">
    <location>
        <begin position="40"/>
        <end position="60"/>
    </location>
</feature>
<dbReference type="InterPro" id="IPR051311">
    <property type="entry name" value="DedA_domain"/>
</dbReference>
<feature type="transmembrane region" description="Helical" evidence="1">
    <location>
        <begin position="93"/>
        <end position="114"/>
    </location>
</feature>